<organism evidence="1 2">
    <name type="scientific">Zhenhengia yiwuensis</name>
    <dbReference type="NCBI Taxonomy" id="2763666"/>
    <lineage>
        <taxon>Bacteria</taxon>
        <taxon>Bacillati</taxon>
        <taxon>Bacillota</taxon>
        <taxon>Clostridia</taxon>
        <taxon>Lachnospirales</taxon>
        <taxon>Lachnospiraceae</taxon>
        <taxon>Zhenhengia</taxon>
    </lineage>
</organism>
<gene>
    <name evidence="1" type="ORF">H8718_06125</name>
</gene>
<accession>A0A926ICW1</accession>
<name>A0A926ICW1_9FIRM</name>
<dbReference type="EMBL" id="JACRSY010000008">
    <property type="protein sequence ID" value="MBC8579112.1"/>
    <property type="molecule type" value="Genomic_DNA"/>
</dbReference>
<protein>
    <submittedName>
        <fullName evidence="1">Uncharacterized protein</fullName>
    </submittedName>
</protein>
<dbReference type="RefSeq" id="WP_249332267.1">
    <property type="nucleotide sequence ID" value="NZ_JACRSY010000008.1"/>
</dbReference>
<evidence type="ECO:0000313" key="2">
    <source>
        <dbReference type="Proteomes" id="UP000655830"/>
    </source>
</evidence>
<reference evidence="1" key="1">
    <citation type="submission" date="2020-08" db="EMBL/GenBank/DDBJ databases">
        <title>Genome public.</title>
        <authorList>
            <person name="Liu C."/>
            <person name="Sun Q."/>
        </authorList>
    </citation>
    <scope>NUCLEOTIDE SEQUENCE</scope>
    <source>
        <strain evidence="1">NSJ-12</strain>
    </source>
</reference>
<dbReference type="AlphaFoldDB" id="A0A926ICW1"/>
<sequence>MLSNNTSLLSEETIKKLNELGIRHINTGREPLTEETALEIIEFITNDTFFKEDN</sequence>
<evidence type="ECO:0000313" key="1">
    <source>
        <dbReference type="EMBL" id="MBC8579112.1"/>
    </source>
</evidence>
<comment type="caution">
    <text evidence="1">The sequence shown here is derived from an EMBL/GenBank/DDBJ whole genome shotgun (WGS) entry which is preliminary data.</text>
</comment>
<keyword evidence="2" id="KW-1185">Reference proteome</keyword>
<dbReference type="Proteomes" id="UP000655830">
    <property type="component" value="Unassembled WGS sequence"/>
</dbReference>
<proteinExistence type="predicted"/>